<evidence type="ECO:0000313" key="3">
    <source>
        <dbReference type="Proteomes" id="UP000481153"/>
    </source>
</evidence>
<dbReference type="PANTHER" id="PTHR22538:SF1">
    <property type="entry name" value="VWFD DOMAIN-CONTAINING PROTEIN"/>
    <property type="match status" value="1"/>
</dbReference>
<name>A0A6G0WR13_9STRA</name>
<protein>
    <submittedName>
        <fullName evidence="2">Uncharacterized protein</fullName>
    </submittedName>
</protein>
<accession>A0A6G0WR13</accession>
<keyword evidence="1" id="KW-1133">Transmembrane helix</keyword>
<proteinExistence type="predicted"/>
<feature type="transmembrane region" description="Helical" evidence="1">
    <location>
        <begin position="37"/>
        <end position="58"/>
    </location>
</feature>
<comment type="caution">
    <text evidence="2">The sequence shown here is derived from an EMBL/GenBank/DDBJ whole genome shotgun (WGS) entry which is preliminary data.</text>
</comment>
<dbReference type="PANTHER" id="PTHR22538">
    <property type="entry name" value="CILIA- AND FLAGELLA-ASSOCIATED PROTEIN 74"/>
    <property type="match status" value="1"/>
</dbReference>
<dbReference type="EMBL" id="VJMJ01000159">
    <property type="protein sequence ID" value="KAF0729868.1"/>
    <property type="molecule type" value="Genomic_DNA"/>
</dbReference>
<keyword evidence="1" id="KW-0472">Membrane</keyword>
<gene>
    <name evidence="2" type="ORF">Ae201684_012512</name>
</gene>
<dbReference type="AlphaFoldDB" id="A0A6G0WR13"/>
<dbReference type="Proteomes" id="UP000481153">
    <property type="component" value="Unassembled WGS sequence"/>
</dbReference>
<sequence>MTAVGMEQAHTPASFENLESPNRQVVAAEGKSRRFRLIVTAVALLGVVCVAVGAVLVFHQKSHNSSVTLLAAAQATPVLKLTLQFKRKSMYYYGQSSAVVYAFPRTSSSGANLGYDGVLELKQGTTIEKYIYVNDKAYYTKKEGNKTTAASCLTASQMPTFNVVDSTLHNAKVIDSATVGSTTIVASKDCPQGKLLSVAFGGEKFIVCTAGDDKVKQITGQDMNIDVEYLSSLAGVPSLDVPKALDGSVLSCQTIAPKSVATVETKSFSEVTTAFTETLLGTRQESLFGSDCQCKARKPCLFVHGVFNFIEGPLSDTFPLYWGDVHKHVPCCSSIKFVHFDTINQGWNDDSIQNSLCKAALQVSGSSSKTVGPLNLITHSMGNMITGAALATGKCSFSKDVTWISSAGPMKGSEAANLLAEKCLGGGLDIVISKPLEFLGFCPPTRAFASLYYQDTMNAATQKLLIAGQQARAKHPNKKVLCGNDGYGLNTIFSVPLQIVGGWADHNGPNDGVVAVESCVAGLGSDVVFGGDITSTNYAGPLNHEDLAFRNGDGWLGDDRKPVKWLSCAL</sequence>
<dbReference type="InterPro" id="IPR029058">
    <property type="entry name" value="AB_hydrolase_fold"/>
</dbReference>
<dbReference type="Gene3D" id="3.40.50.1820">
    <property type="entry name" value="alpha/beta hydrolase"/>
    <property type="match status" value="1"/>
</dbReference>
<keyword evidence="1" id="KW-0812">Transmembrane</keyword>
<dbReference type="VEuPathDB" id="FungiDB:AeMF1_007263"/>
<reference evidence="2 3" key="1">
    <citation type="submission" date="2019-07" db="EMBL/GenBank/DDBJ databases">
        <title>Genomics analysis of Aphanomyces spp. identifies a new class of oomycete effector associated with host adaptation.</title>
        <authorList>
            <person name="Gaulin E."/>
        </authorList>
    </citation>
    <scope>NUCLEOTIDE SEQUENCE [LARGE SCALE GENOMIC DNA]</scope>
    <source>
        <strain evidence="2 3">ATCC 201684</strain>
    </source>
</reference>
<organism evidence="2 3">
    <name type="scientific">Aphanomyces euteiches</name>
    <dbReference type="NCBI Taxonomy" id="100861"/>
    <lineage>
        <taxon>Eukaryota</taxon>
        <taxon>Sar</taxon>
        <taxon>Stramenopiles</taxon>
        <taxon>Oomycota</taxon>
        <taxon>Saprolegniomycetes</taxon>
        <taxon>Saprolegniales</taxon>
        <taxon>Verrucalvaceae</taxon>
        <taxon>Aphanomyces</taxon>
    </lineage>
</organism>
<evidence type="ECO:0000313" key="2">
    <source>
        <dbReference type="EMBL" id="KAF0729868.1"/>
    </source>
</evidence>
<keyword evidence="3" id="KW-1185">Reference proteome</keyword>
<evidence type="ECO:0000256" key="1">
    <source>
        <dbReference type="SAM" id="Phobius"/>
    </source>
</evidence>
<dbReference type="SUPFAM" id="SSF53474">
    <property type="entry name" value="alpha/beta-Hydrolases"/>
    <property type="match status" value="1"/>
</dbReference>